<dbReference type="SUPFAM" id="SSF159133">
    <property type="entry name" value="EutN/CcmL-like"/>
    <property type="match status" value="1"/>
</dbReference>
<dbReference type="PROSITE" id="PS51932">
    <property type="entry name" value="BMV"/>
    <property type="match status" value="1"/>
</dbReference>
<dbReference type="PANTHER" id="PTHR36539:SF1">
    <property type="entry name" value="BACTERIAL MICROCOMPARTMENT SHELL VERTEX PROTEIN EUTN"/>
    <property type="match status" value="1"/>
</dbReference>
<sequence length="88" mass="8972">MQLARVLGPLVSTQKQSTLIGAKLLLVQPITADDQPQGVALLAIDSVGTGVGEKVLIVSEGRAAGQAISQPTAPVDVAIIGIVDEVNF</sequence>
<name>A0A381P500_9ZZZZ</name>
<gene>
    <name evidence="3" type="ORF">METZ01_LOCUS14866</name>
</gene>
<dbReference type="PANTHER" id="PTHR36539">
    <property type="entry name" value="ETHANOLAMINE UTILIZATION PROTEIN EUTN"/>
    <property type="match status" value="1"/>
</dbReference>
<dbReference type="CDD" id="cd01614">
    <property type="entry name" value="EutN_CcmL"/>
    <property type="match status" value="1"/>
</dbReference>
<accession>A0A381P500</accession>
<dbReference type="InterPro" id="IPR004992">
    <property type="entry name" value="EutN_CcmL"/>
</dbReference>
<proteinExistence type="predicted"/>
<dbReference type="GO" id="GO:0031469">
    <property type="term" value="C:bacterial microcompartment"/>
    <property type="evidence" value="ECO:0007669"/>
    <property type="project" value="UniProtKB-SubCell"/>
</dbReference>
<reference evidence="3" key="1">
    <citation type="submission" date="2018-05" db="EMBL/GenBank/DDBJ databases">
        <authorList>
            <person name="Lanie J.A."/>
            <person name="Ng W.-L."/>
            <person name="Kazmierczak K.M."/>
            <person name="Andrzejewski T.M."/>
            <person name="Davidsen T.M."/>
            <person name="Wayne K.J."/>
            <person name="Tettelin H."/>
            <person name="Glass J.I."/>
            <person name="Rusch D."/>
            <person name="Podicherti R."/>
            <person name="Tsui H.-C.T."/>
            <person name="Winkler M.E."/>
        </authorList>
    </citation>
    <scope>NUCLEOTIDE SEQUENCE</scope>
</reference>
<evidence type="ECO:0000256" key="1">
    <source>
        <dbReference type="ARBA" id="ARBA00024322"/>
    </source>
</evidence>
<dbReference type="InterPro" id="IPR036677">
    <property type="entry name" value="EutN_CcmL_sf"/>
</dbReference>
<comment type="subcellular location">
    <subcellularLocation>
        <location evidence="1">Bacterial microcompartment</location>
    </subcellularLocation>
</comment>
<protein>
    <recommendedName>
        <fullName evidence="4">Ethanolamine utilization protein EutN</fullName>
    </recommendedName>
</protein>
<evidence type="ECO:0000256" key="2">
    <source>
        <dbReference type="ARBA" id="ARBA00024446"/>
    </source>
</evidence>
<dbReference type="Pfam" id="PF03319">
    <property type="entry name" value="EutN_CcmL"/>
    <property type="match status" value="1"/>
</dbReference>
<keyword evidence="2" id="KW-1283">Bacterial microcompartment</keyword>
<organism evidence="3">
    <name type="scientific">marine metagenome</name>
    <dbReference type="NCBI Taxonomy" id="408172"/>
    <lineage>
        <taxon>unclassified sequences</taxon>
        <taxon>metagenomes</taxon>
        <taxon>ecological metagenomes</taxon>
    </lineage>
</organism>
<dbReference type="AlphaFoldDB" id="A0A381P500"/>
<dbReference type="Gene3D" id="2.40.50.220">
    <property type="entry name" value="EutN/Ccml"/>
    <property type="match status" value="1"/>
</dbReference>
<dbReference type="EMBL" id="UINC01000842">
    <property type="protein sequence ID" value="SUZ62012.1"/>
    <property type="molecule type" value="Genomic_DNA"/>
</dbReference>
<evidence type="ECO:0000313" key="3">
    <source>
        <dbReference type="EMBL" id="SUZ62012.1"/>
    </source>
</evidence>
<evidence type="ECO:0008006" key="4">
    <source>
        <dbReference type="Google" id="ProtNLM"/>
    </source>
</evidence>